<dbReference type="AlphaFoldDB" id="A0A974CAR4"/>
<evidence type="ECO:0000256" key="3">
    <source>
        <dbReference type="ARBA" id="ARBA00023136"/>
    </source>
</evidence>
<evidence type="ECO:0000256" key="2">
    <source>
        <dbReference type="ARBA" id="ARBA00022729"/>
    </source>
</evidence>
<dbReference type="Gene3D" id="2.60.40.10">
    <property type="entry name" value="Immunoglobulins"/>
    <property type="match status" value="2"/>
</dbReference>
<keyword evidence="3" id="KW-0472">Membrane</keyword>
<reference evidence="7" key="1">
    <citation type="journal article" date="2016" name="Nature">
        <title>Genome evolution in the allotetraploid frog Xenopus laevis.</title>
        <authorList>
            <person name="Session A.M."/>
            <person name="Uno Y."/>
            <person name="Kwon T."/>
            <person name="Chapman J.A."/>
            <person name="Toyoda A."/>
            <person name="Takahashi S."/>
            <person name="Fukui A."/>
            <person name="Hikosaka A."/>
            <person name="Suzuki A."/>
            <person name="Kondo M."/>
            <person name="van Heeringen S.J."/>
            <person name="Quigley I."/>
            <person name="Heinz S."/>
            <person name="Ogino H."/>
            <person name="Ochi H."/>
            <person name="Hellsten U."/>
            <person name="Lyons J.B."/>
            <person name="Simakov O."/>
            <person name="Putnam N."/>
            <person name="Stites J."/>
            <person name="Kuroki Y."/>
            <person name="Tanaka T."/>
            <person name="Michiue T."/>
            <person name="Watanabe M."/>
            <person name="Bogdanovic O."/>
            <person name="Lister R."/>
            <person name="Georgiou G."/>
            <person name="Paranjpe S.S."/>
            <person name="van Kruijsbergen I."/>
            <person name="Shu S."/>
            <person name="Carlson J."/>
            <person name="Kinoshita T."/>
            <person name="Ohta Y."/>
            <person name="Mawaribuchi S."/>
            <person name="Jenkins J."/>
            <person name="Grimwood J."/>
            <person name="Schmutz J."/>
            <person name="Mitros T."/>
            <person name="Mozaffari S.V."/>
            <person name="Suzuki Y."/>
            <person name="Haramoto Y."/>
            <person name="Yamamoto T.S."/>
            <person name="Takagi C."/>
            <person name="Heald R."/>
            <person name="Miller K."/>
            <person name="Haudenschild C."/>
            <person name="Kitzman J."/>
            <person name="Nakayama T."/>
            <person name="Izutsu Y."/>
            <person name="Robert J."/>
            <person name="Fortriede J."/>
            <person name="Burns K."/>
            <person name="Lotay V."/>
            <person name="Karimi K."/>
            <person name="Yasuoka Y."/>
            <person name="Dichmann D.S."/>
            <person name="Flajnik M.F."/>
            <person name="Houston D.W."/>
            <person name="Shendure J."/>
            <person name="DuPasquier L."/>
            <person name="Vize P.D."/>
            <person name="Zorn A.M."/>
            <person name="Ito M."/>
            <person name="Marcotte E.M."/>
            <person name="Wallingford J.B."/>
            <person name="Ito Y."/>
            <person name="Asashima M."/>
            <person name="Ueno N."/>
            <person name="Matsuda Y."/>
            <person name="Veenstra G.J."/>
            <person name="Fujiyama A."/>
            <person name="Harland R.M."/>
            <person name="Taira M."/>
            <person name="Rokhsar D.S."/>
        </authorList>
    </citation>
    <scope>NUCLEOTIDE SEQUENCE [LARGE SCALE GENOMIC DNA]</scope>
    <source>
        <strain evidence="7">J</strain>
    </source>
</reference>
<accession>A0A974CAR4</accession>
<evidence type="ECO:0000313" key="6">
    <source>
        <dbReference type="EMBL" id="OCT69180.1"/>
    </source>
</evidence>
<dbReference type="PROSITE" id="PS50835">
    <property type="entry name" value="IG_LIKE"/>
    <property type="match status" value="1"/>
</dbReference>
<sequence>MFHVNGKKKLLAEFRNHKFITVNKNYFLNRLEKADDGTSLRIRELKLEDSGIFTAHILVNGRKRDISYIIAVFESIPTPVIEVTFDENSTDVCHLHCSVPSNSTKLSYSWVYRDNGTDILYANGNTISISLRNMSLGAEFFCLVQNPAHRNIVSLLLKSLGERQTDVRKEIQTETQTK</sequence>
<comment type="subcellular location">
    <subcellularLocation>
        <location evidence="1">Membrane</location>
    </subcellularLocation>
</comment>
<keyword evidence="4" id="KW-0325">Glycoprotein</keyword>
<dbReference type="InterPro" id="IPR015631">
    <property type="entry name" value="CD2/SLAM_rcpt"/>
</dbReference>
<keyword evidence="2" id="KW-0732">Signal</keyword>
<organism evidence="6 7">
    <name type="scientific">Xenopus laevis</name>
    <name type="common">African clawed frog</name>
    <dbReference type="NCBI Taxonomy" id="8355"/>
    <lineage>
        <taxon>Eukaryota</taxon>
        <taxon>Metazoa</taxon>
        <taxon>Chordata</taxon>
        <taxon>Craniata</taxon>
        <taxon>Vertebrata</taxon>
        <taxon>Euteleostomi</taxon>
        <taxon>Amphibia</taxon>
        <taxon>Batrachia</taxon>
        <taxon>Anura</taxon>
        <taxon>Pipoidea</taxon>
        <taxon>Pipidae</taxon>
        <taxon>Xenopodinae</taxon>
        <taxon>Xenopus</taxon>
        <taxon>Xenopus</taxon>
    </lineage>
</organism>
<protein>
    <recommendedName>
        <fullName evidence="5">Ig-like domain-containing protein</fullName>
    </recommendedName>
</protein>
<dbReference type="GO" id="GO:0016020">
    <property type="term" value="C:membrane"/>
    <property type="evidence" value="ECO:0007669"/>
    <property type="project" value="UniProtKB-SubCell"/>
</dbReference>
<dbReference type="InterPro" id="IPR013783">
    <property type="entry name" value="Ig-like_fold"/>
</dbReference>
<name>A0A974CAR4_XENLA</name>
<dbReference type="PANTHER" id="PTHR12080:SF129">
    <property type="match status" value="1"/>
</dbReference>
<dbReference type="PANTHER" id="PTHR12080">
    <property type="entry name" value="SIGNALING LYMPHOCYTIC ACTIVATION MOLECULE"/>
    <property type="match status" value="1"/>
</dbReference>
<evidence type="ECO:0000259" key="5">
    <source>
        <dbReference type="PROSITE" id="PS50835"/>
    </source>
</evidence>
<dbReference type="InterPro" id="IPR007110">
    <property type="entry name" value="Ig-like_dom"/>
</dbReference>
<evidence type="ECO:0000313" key="7">
    <source>
        <dbReference type="Proteomes" id="UP000694892"/>
    </source>
</evidence>
<feature type="domain" description="Ig-like" evidence="5">
    <location>
        <begin position="79"/>
        <end position="154"/>
    </location>
</feature>
<proteinExistence type="predicted"/>
<gene>
    <name evidence="6" type="ORF">XELAEV_18040490mg</name>
</gene>
<evidence type="ECO:0000256" key="1">
    <source>
        <dbReference type="ARBA" id="ARBA00004370"/>
    </source>
</evidence>
<dbReference type="Proteomes" id="UP000694892">
    <property type="component" value="Chromosome 8L"/>
</dbReference>
<dbReference type="EMBL" id="CM004480">
    <property type="protein sequence ID" value="OCT69180.1"/>
    <property type="molecule type" value="Genomic_DNA"/>
</dbReference>
<feature type="non-terminal residue" evidence="6">
    <location>
        <position position="178"/>
    </location>
</feature>
<evidence type="ECO:0000256" key="4">
    <source>
        <dbReference type="ARBA" id="ARBA00023180"/>
    </source>
</evidence>